<name>B1FGS0_9BURK</name>
<organism evidence="1 2">
    <name type="scientific">Burkholderia ambifaria IOP40-10</name>
    <dbReference type="NCBI Taxonomy" id="396596"/>
    <lineage>
        <taxon>Bacteria</taxon>
        <taxon>Pseudomonadati</taxon>
        <taxon>Pseudomonadota</taxon>
        <taxon>Betaproteobacteria</taxon>
        <taxon>Burkholderiales</taxon>
        <taxon>Burkholderiaceae</taxon>
        <taxon>Burkholderia</taxon>
        <taxon>Burkholderia cepacia complex</taxon>
    </lineage>
</organism>
<dbReference type="EMBL" id="ABLC01000077">
    <property type="protein sequence ID" value="EDT03275.1"/>
    <property type="molecule type" value="Genomic_DNA"/>
</dbReference>
<evidence type="ECO:0000313" key="1">
    <source>
        <dbReference type="EMBL" id="EDT03275.1"/>
    </source>
</evidence>
<accession>B1FGS0</accession>
<dbReference type="Proteomes" id="UP000005463">
    <property type="component" value="Unassembled WGS sequence"/>
</dbReference>
<comment type="caution">
    <text evidence="1">The sequence shown here is derived from an EMBL/GenBank/DDBJ whole genome shotgun (WGS) entry which is preliminary data.</text>
</comment>
<gene>
    <name evidence="1" type="ORF">BamIOP4010DRAFT_3230</name>
</gene>
<evidence type="ECO:0000313" key="2">
    <source>
        <dbReference type="Proteomes" id="UP000005463"/>
    </source>
</evidence>
<proteinExistence type="predicted"/>
<dbReference type="AlphaFoldDB" id="B1FGS0"/>
<protein>
    <submittedName>
        <fullName evidence="1">Uncharacterized protein</fullName>
    </submittedName>
</protein>
<sequence>MIAGLPCRFAFTRTASTFAGMSSIPLVHSWRRHSAPAKLASGVASR</sequence>
<reference evidence="1 2" key="1">
    <citation type="submission" date="2008-03" db="EMBL/GenBank/DDBJ databases">
        <title>Sequencing of the draft genome and assembly of Burkholderia ambifaria IOP40-10.</title>
        <authorList>
            <consortium name="US DOE Joint Genome Institute (JGI-PGF)"/>
            <person name="Copeland A."/>
            <person name="Lucas S."/>
            <person name="Lapidus A."/>
            <person name="Glavina del Rio T."/>
            <person name="Dalin E."/>
            <person name="Tice H."/>
            <person name="Bruce D."/>
            <person name="Goodwin L."/>
            <person name="Pitluck S."/>
            <person name="Larimer F."/>
            <person name="Land M.L."/>
            <person name="Hauser L."/>
            <person name="Tiedje J."/>
            <person name="Richardson P."/>
        </authorList>
    </citation>
    <scope>NUCLEOTIDE SEQUENCE [LARGE SCALE GENOMIC DNA]</scope>
    <source>
        <strain evidence="1 2">IOP40-10</strain>
    </source>
</reference>